<sequence>MRDLEALRAAALQSLRGDSQDAFTQDLADGAMTARSHSGNLAEHVTSQDNAIGLEMHDISQEAMTTPLGIFQNIRQSNYDHKTKAAVLVTDPSVHEKLLSLSSMGVGSDELINFGFDKLTVIRFCMEENLTLPSTIPKASPDITTSTESNIDHSKQNAFTSEIMVDANNQQSPTSMEEELQQAADNDSESDMEISDASDHEVADDADVEDMDVEDTIGTSKIIMASPDSVLTPASSAGTSPMFLESATPKSDISSFNSTLYPSLPSASATVLDRTLPHKALLEERPLPLTINVTSESDFATEMAYKLFAPVIPALRQFEEKKSKKVSAKASSTNGSDGTQTLQATIKQIADMKKMIEQLEQSKRKDKANISDSSDSPSSVGIEFVVPENDSHIDSVDETRKENQLHQDMEDTRAELNAQAKVVVNNASDEQLSALKSSNDKDVTQLVESVEQQMQDQHSQLNAAVSSTKISSLAGRSEITEPSAISNVTGSASSANTTGVISPPSNTPETKENQASALESPATRDSPLTLYEEQLKSLQQLEEEQDQALQQLELKIAEMRKQQEEMALRKEQAKTKALGVRAKLSMLQRASASPKIRTPPLADKEVQPMQIQQENKPSFVRKELSSYEDSSSSKRTKYNRLPEFGSQFTIEYARDVIQSVIHESGRNVPLLNSVQSVVTDIANRRNARPSKLQDSPRYTDSRHDHIRILNKPDDMIKHFRNIPPAHDESSETVMSKHVEISEHLKDTGRSEGSSNFSQYQSPLQCFRSFQYFGGKSGQSMAYSNPMDTSRNFCAFELAGGTCNDDTCASRHFYDFNMTEADVIQDLLTYAENESEDIRNTYQRSLKRIFASMSAAPNATPNMLVRTAADCRNRLAKDNSRKVSFVPSTARRMEKVKRKTAQHHAKPMQQRQPITSALQPILSSGSPSGEVRYFDIDERNYPRDPKNIQGWIRACLEALPSTNFSDYDITNSKSLELGKAINVLRQALARNPTSELLWCLYVELWLYRGDTKMFEREMEQAVRNVPHCLDLLWYKVLIAPTVEDRITVSDQLLEYFTTDQASASMDALEISSTLLEILCRQAAILIGNDRVRMAKQLLGGVLSSSSAVRAALSIRDQVLLGAGYFHVCAYGRLPTIIFRHHFAKRYQSDEKYIIPLFIVMWNEALASSLEDILCMIIFERQLGTTLSDASDADRFLFLVVLGNFLEFLTGYPQAKGSDIAFIKQRLEESNFLPMCTEL</sequence>
<dbReference type="Gene3D" id="1.25.40.10">
    <property type="entry name" value="Tetratricopeptide repeat domain"/>
    <property type="match status" value="1"/>
</dbReference>
<dbReference type="InterPro" id="IPR039278">
    <property type="entry name" value="Red1"/>
</dbReference>
<dbReference type="GO" id="GO:0000178">
    <property type="term" value="C:exosome (RNase complex)"/>
    <property type="evidence" value="ECO:0007669"/>
    <property type="project" value="TreeGrafter"/>
</dbReference>
<dbReference type="PANTHER" id="PTHR21563:SF3">
    <property type="entry name" value="ZINC FINGER C3H1 DOMAIN-CONTAINING PROTEIN"/>
    <property type="match status" value="1"/>
</dbReference>
<dbReference type="Proteomes" id="UP000654370">
    <property type="component" value="Unassembled WGS sequence"/>
</dbReference>
<dbReference type="OrthoDB" id="1922977at2759"/>
<evidence type="ECO:0000256" key="1">
    <source>
        <dbReference type="SAM" id="Coils"/>
    </source>
</evidence>
<dbReference type="Pfam" id="PF10650">
    <property type="entry name" value="zf-C3H1"/>
    <property type="match status" value="1"/>
</dbReference>
<comment type="caution">
    <text evidence="4">The sequence shown here is derived from an EMBL/GenBank/DDBJ whole genome shotgun (WGS) entry which is preliminary data.</text>
</comment>
<gene>
    <name evidence="4" type="ORF">INT43_003499</name>
</gene>
<evidence type="ECO:0000259" key="3">
    <source>
        <dbReference type="Pfam" id="PF10650"/>
    </source>
</evidence>
<dbReference type="EMBL" id="JAEPQZ010000008">
    <property type="protein sequence ID" value="KAG2178246.1"/>
    <property type="molecule type" value="Genomic_DNA"/>
</dbReference>
<evidence type="ECO:0000313" key="5">
    <source>
        <dbReference type="Proteomes" id="UP000654370"/>
    </source>
</evidence>
<feature type="compositionally biased region" description="Polar residues" evidence="2">
    <location>
        <begin position="483"/>
        <end position="517"/>
    </location>
</feature>
<feature type="region of interest" description="Disordered" evidence="2">
    <location>
        <begin position="361"/>
        <end position="381"/>
    </location>
</feature>
<proteinExistence type="predicted"/>
<dbReference type="SUPFAM" id="SSF48452">
    <property type="entry name" value="TPR-like"/>
    <property type="match status" value="1"/>
</dbReference>
<dbReference type="PANTHER" id="PTHR21563">
    <property type="entry name" value="ZINC FINGER C3H1 DOMAIN-CONTAINING PROTEIN"/>
    <property type="match status" value="1"/>
</dbReference>
<keyword evidence="1" id="KW-0175">Coiled coil</keyword>
<feature type="region of interest" description="Disordered" evidence="2">
    <location>
        <begin position="169"/>
        <end position="204"/>
    </location>
</feature>
<evidence type="ECO:0000256" key="2">
    <source>
        <dbReference type="SAM" id="MobiDB-lite"/>
    </source>
</evidence>
<dbReference type="GO" id="GO:0005634">
    <property type="term" value="C:nucleus"/>
    <property type="evidence" value="ECO:0007669"/>
    <property type="project" value="TreeGrafter"/>
</dbReference>
<dbReference type="InterPro" id="IPR019607">
    <property type="entry name" value="Putative_zinc-finger_domain"/>
</dbReference>
<reference evidence="4" key="1">
    <citation type="submission" date="2020-12" db="EMBL/GenBank/DDBJ databases">
        <title>Metabolic potential, ecology and presence of endohyphal bacteria is reflected in genomic diversity of Mucoromycotina.</title>
        <authorList>
            <person name="Muszewska A."/>
            <person name="Okrasinska A."/>
            <person name="Steczkiewicz K."/>
            <person name="Drgas O."/>
            <person name="Orlowska M."/>
            <person name="Perlinska-Lenart U."/>
            <person name="Aleksandrzak-Piekarczyk T."/>
            <person name="Szatraj K."/>
            <person name="Zielenkiewicz U."/>
            <person name="Pilsyk S."/>
            <person name="Malc E."/>
            <person name="Mieczkowski P."/>
            <person name="Kruszewska J.S."/>
            <person name="Biernat P."/>
            <person name="Pawlowska J."/>
        </authorList>
    </citation>
    <scope>NUCLEOTIDE SEQUENCE</scope>
    <source>
        <strain evidence="4">WA0000067209</strain>
    </source>
</reference>
<feature type="coiled-coil region" evidence="1">
    <location>
        <begin position="528"/>
        <end position="576"/>
    </location>
</feature>
<evidence type="ECO:0000313" key="4">
    <source>
        <dbReference type="EMBL" id="KAG2178246.1"/>
    </source>
</evidence>
<dbReference type="AlphaFoldDB" id="A0A8H7PS53"/>
<keyword evidence="5" id="KW-1185">Reference proteome</keyword>
<organism evidence="4 5">
    <name type="scientific">Mortierella isabellina</name>
    <name type="common">Filamentous fungus</name>
    <name type="synonym">Umbelopsis isabellina</name>
    <dbReference type="NCBI Taxonomy" id="91625"/>
    <lineage>
        <taxon>Eukaryota</taxon>
        <taxon>Fungi</taxon>
        <taxon>Fungi incertae sedis</taxon>
        <taxon>Mucoromycota</taxon>
        <taxon>Mucoromycotina</taxon>
        <taxon>Umbelopsidomycetes</taxon>
        <taxon>Umbelopsidales</taxon>
        <taxon>Umbelopsidaceae</taxon>
        <taxon>Umbelopsis</taxon>
    </lineage>
</organism>
<protein>
    <recommendedName>
        <fullName evidence="3">Putative zinc-finger domain-containing protein</fullName>
    </recommendedName>
</protein>
<feature type="domain" description="Putative zinc-finger" evidence="3">
    <location>
        <begin position="792"/>
        <end position="812"/>
    </location>
</feature>
<feature type="region of interest" description="Disordered" evidence="2">
    <location>
        <begin position="481"/>
        <end position="525"/>
    </location>
</feature>
<name>A0A8H7PS53_MORIS</name>
<accession>A0A8H7PS53</accession>
<dbReference type="InterPro" id="IPR011990">
    <property type="entry name" value="TPR-like_helical_dom_sf"/>
</dbReference>
<feature type="compositionally biased region" description="Acidic residues" evidence="2">
    <location>
        <begin position="176"/>
        <end position="196"/>
    </location>
</feature>